<keyword evidence="3" id="KW-1185">Reference proteome</keyword>
<feature type="compositionally biased region" description="Basic and acidic residues" evidence="1">
    <location>
        <begin position="1"/>
        <end position="22"/>
    </location>
</feature>
<name>A0A941IV60_9ACTN</name>
<reference evidence="2" key="1">
    <citation type="submission" date="2021-04" db="EMBL/GenBank/DDBJ databases">
        <title>Genome based classification of Actinospica acidithermotolerans sp. nov., an actinobacterium isolated from an Indonesian hot spring.</title>
        <authorList>
            <person name="Kusuma A.B."/>
            <person name="Putra K.E."/>
            <person name="Nafisah S."/>
            <person name="Loh J."/>
            <person name="Nouioui I."/>
            <person name="Goodfellow M."/>
        </authorList>
    </citation>
    <scope>NUCLEOTIDE SEQUENCE</scope>
    <source>
        <strain evidence="2">CSCA 57</strain>
    </source>
</reference>
<gene>
    <name evidence="2" type="ORF">KDL01_35375</name>
</gene>
<dbReference type="AlphaFoldDB" id="A0A941IV60"/>
<feature type="region of interest" description="Disordered" evidence="1">
    <location>
        <begin position="1"/>
        <end position="24"/>
    </location>
</feature>
<dbReference type="EMBL" id="JAGSOG010000307">
    <property type="protein sequence ID" value="MBR7838603.1"/>
    <property type="molecule type" value="Genomic_DNA"/>
</dbReference>
<proteinExistence type="predicted"/>
<dbReference type="RefSeq" id="WP_212533056.1">
    <property type="nucleotide sequence ID" value="NZ_JAGSOG010000307.1"/>
</dbReference>
<protein>
    <submittedName>
        <fullName evidence="2">Uncharacterized protein</fullName>
    </submittedName>
</protein>
<sequence>MSGGEERIESGVERRPWERRTDATCPVDPQRKAWIESKMIWLRDQFGVEAARGQIALPGRALYPADYQGTPEQITDLIDRIERVMGIDPDRLTLELFDSTAEKAANAKKLSSRAGTRHAVGHYRVRDGREYIEVDLAEAGDPAVLTAIVAHEIAHARLLGEKRYSAKNEDNERLTDLTSLFLGMGVFAANASIRFKKKVHGWSVEPLGDLSERMLMGQGDFEYSHLGYLEEPDYDYALGCLCGLRRETDPAWATALDPSVRVMLRRTLAFFKAAAEAPRRT</sequence>
<organism evidence="2 3">
    <name type="scientific">Actinospica durhamensis</name>
    <dbReference type="NCBI Taxonomy" id="1508375"/>
    <lineage>
        <taxon>Bacteria</taxon>
        <taxon>Bacillati</taxon>
        <taxon>Actinomycetota</taxon>
        <taxon>Actinomycetes</taxon>
        <taxon>Catenulisporales</taxon>
        <taxon>Actinospicaceae</taxon>
        <taxon>Actinospica</taxon>
    </lineage>
</organism>
<comment type="caution">
    <text evidence="2">The sequence shown here is derived from an EMBL/GenBank/DDBJ whole genome shotgun (WGS) entry which is preliminary data.</text>
</comment>
<evidence type="ECO:0000256" key="1">
    <source>
        <dbReference type="SAM" id="MobiDB-lite"/>
    </source>
</evidence>
<accession>A0A941IV60</accession>
<evidence type="ECO:0000313" key="2">
    <source>
        <dbReference type="EMBL" id="MBR7838603.1"/>
    </source>
</evidence>
<evidence type="ECO:0000313" key="3">
    <source>
        <dbReference type="Proteomes" id="UP000675781"/>
    </source>
</evidence>
<dbReference type="Proteomes" id="UP000675781">
    <property type="component" value="Unassembled WGS sequence"/>
</dbReference>